<evidence type="ECO:0000313" key="4">
    <source>
        <dbReference type="Proteomes" id="UP001500185"/>
    </source>
</evidence>
<feature type="transmembrane region" description="Helical" evidence="2">
    <location>
        <begin position="125"/>
        <end position="145"/>
    </location>
</feature>
<organism evidence="3 4">
    <name type="scientific">Psychroflexus lacisalsi</name>
    <dbReference type="NCBI Taxonomy" id="503928"/>
    <lineage>
        <taxon>Bacteria</taxon>
        <taxon>Pseudomonadati</taxon>
        <taxon>Bacteroidota</taxon>
        <taxon>Flavobacteriia</taxon>
        <taxon>Flavobacteriales</taxon>
        <taxon>Flavobacteriaceae</taxon>
        <taxon>Psychroflexus</taxon>
    </lineage>
</organism>
<comment type="caution">
    <text evidence="3">The sequence shown here is derived from an EMBL/GenBank/DDBJ whole genome shotgun (WGS) entry which is preliminary data.</text>
</comment>
<dbReference type="EMBL" id="BAAAGG010000005">
    <property type="protein sequence ID" value="GAA0755500.1"/>
    <property type="molecule type" value="Genomic_DNA"/>
</dbReference>
<feature type="transmembrane region" description="Helical" evidence="2">
    <location>
        <begin position="18"/>
        <end position="36"/>
    </location>
</feature>
<accession>A0ABN1K5L4</accession>
<keyword evidence="2" id="KW-1133">Transmembrane helix</keyword>
<dbReference type="RefSeq" id="WP_224453538.1">
    <property type="nucleotide sequence ID" value="NZ_JAIQYZ010000001.1"/>
</dbReference>
<feature type="transmembrane region" description="Helical" evidence="2">
    <location>
        <begin position="42"/>
        <end position="59"/>
    </location>
</feature>
<feature type="region of interest" description="Disordered" evidence="1">
    <location>
        <begin position="481"/>
        <end position="546"/>
    </location>
</feature>
<evidence type="ECO:0000313" key="3">
    <source>
        <dbReference type="EMBL" id="GAA0755500.1"/>
    </source>
</evidence>
<gene>
    <name evidence="3" type="ORF">GCM10009433_10070</name>
</gene>
<evidence type="ECO:0000256" key="1">
    <source>
        <dbReference type="SAM" id="MobiDB-lite"/>
    </source>
</evidence>
<evidence type="ECO:0000256" key="2">
    <source>
        <dbReference type="SAM" id="Phobius"/>
    </source>
</evidence>
<name>A0ABN1K5L4_9FLAO</name>
<reference evidence="3 4" key="1">
    <citation type="journal article" date="2019" name="Int. J. Syst. Evol. Microbiol.">
        <title>The Global Catalogue of Microorganisms (GCM) 10K type strain sequencing project: providing services to taxonomists for standard genome sequencing and annotation.</title>
        <authorList>
            <consortium name="The Broad Institute Genomics Platform"/>
            <consortium name="The Broad Institute Genome Sequencing Center for Infectious Disease"/>
            <person name="Wu L."/>
            <person name="Ma J."/>
        </authorList>
    </citation>
    <scope>NUCLEOTIDE SEQUENCE [LARGE SCALE GENOMIC DNA]</scope>
    <source>
        <strain evidence="3 4">JCM 16231</strain>
    </source>
</reference>
<feature type="compositionally biased region" description="Basic and acidic residues" evidence="1">
    <location>
        <begin position="500"/>
        <end position="521"/>
    </location>
</feature>
<keyword evidence="4" id="KW-1185">Reference proteome</keyword>
<keyword evidence="2" id="KW-0472">Membrane</keyword>
<keyword evidence="2" id="KW-0812">Transmembrane</keyword>
<proteinExistence type="predicted"/>
<dbReference type="Proteomes" id="UP001500185">
    <property type="component" value="Unassembled WGS sequence"/>
</dbReference>
<protein>
    <submittedName>
        <fullName evidence="3">DUF4175 family protein</fullName>
    </submittedName>
</protein>
<sequence>MKQTGKSILIRFQKQWQIWLWLEVFLYAFSSAILVWFLTQNWFLSLISFALIFVMALLFKKPWEIDLEKTSNYIDASSNKLEYSSWLLLQEPTELSGLAKLQQQKISNALEAEIKRIKPEHHLKTAIITSVLLVVIGYLGFYTGISEIFNFNRNAISEEENMSFEPIDFLAVKQQVPVLKNQLVTINHPSYTGLTTTSTSKMNIKALEGSRVTWNLQFDASVDSVSLESMGKHRKMMKTNLSFSGSTTLNNSGFYNFKFTDTSGATYSSDLFTIEVIKDKTPVIRLDNLKQFTSFEYTDNKVLNFGALIIDDFGVANAHIIATVSKGTGESVKFREEQLEFDTPVSSGKKQLNLSKTIDLDQMNMEPGDELYFYIEAKDLKQPKENTARSETYFAVIKDTINYGPGVEGGLGVDLMPDYFRSQRQLIIDTEKLIAQSGKISKEEFNSTSNDLGFDQKSLRLKYGQFMGDEAEGAIANGGEIIEDNDHDHDQEEDPLTEYSHAHDSDNEHNLVADSHDHDQDENKEEEGPLADYLHDHGDPESSSLFTDSLKSKLRQALNIMWDAELHLRLYKPEKSLPYQYEALELIQEIKNSARIYVHRIGFDPPPIKENARLSGDLKDIDNFNKKEERDDLDQYLSIKQTILRLEELKISDSKPKDTDRKLFKKAGNELAKKAIAEPGRFLKTLQQLKQLGERQQISQELIIEVQKGLLKALPKIALEPQRQGSFGGKLNELVLKELELNE</sequence>